<name>A0ABC8S923_9AQUA</name>
<dbReference type="EMBL" id="CAUOFW020002466">
    <property type="protein sequence ID" value="CAK9153887.1"/>
    <property type="molecule type" value="Genomic_DNA"/>
</dbReference>
<keyword evidence="2" id="KW-0285">Flavoprotein</keyword>
<evidence type="ECO:0000259" key="6">
    <source>
        <dbReference type="Pfam" id="PF07992"/>
    </source>
</evidence>
<feature type="chain" id="PRO_5044720928" description="FAD/NAD(P)-binding domain-containing protein" evidence="5">
    <location>
        <begin position="29"/>
        <end position="129"/>
    </location>
</feature>
<evidence type="ECO:0000256" key="1">
    <source>
        <dbReference type="ARBA" id="ARBA00001974"/>
    </source>
</evidence>
<dbReference type="PRINTS" id="PR00368">
    <property type="entry name" value="FADPNR"/>
</dbReference>
<evidence type="ECO:0000313" key="7">
    <source>
        <dbReference type="EMBL" id="CAK9153443.1"/>
    </source>
</evidence>
<dbReference type="EMBL" id="CAUOFW020002392">
    <property type="protein sequence ID" value="CAK9153443.1"/>
    <property type="molecule type" value="Genomic_DNA"/>
</dbReference>
<feature type="signal peptide" evidence="5">
    <location>
        <begin position="1"/>
        <end position="28"/>
    </location>
</feature>
<evidence type="ECO:0000256" key="5">
    <source>
        <dbReference type="SAM" id="SignalP"/>
    </source>
</evidence>
<dbReference type="AlphaFoldDB" id="A0ABC8S923"/>
<dbReference type="GO" id="GO:0016491">
    <property type="term" value="F:oxidoreductase activity"/>
    <property type="evidence" value="ECO:0007669"/>
    <property type="project" value="UniProtKB-KW"/>
</dbReference>
<evidence type="ECO:0000313" key="8">
    <source>
        <dbReference type="EMBL" id="CAK9153887.1"/>
    </source>
</evidence>
<dbReference type="PANTHER" id="PTHR42913:SF4">
    <property type="entry name" value="ALTERNATIVE NAD(P)H-UBIQUINONE OXIDOREDUCTASE C1, CHLOROPLASTIC_MITOCHONDRIAL"/>
    <property type="match status" value="1"/>
</dbReference>
<proteinExistence type="predicted"/>
<reference evidence="7 9" key="1">
    <citation type="submission" date="2024-02" db="EMBL/GenBank/DDBJ databases">
        <authorList>
            <person name="Vignale AGUSTIN F."/>
            <person name="Sosa J E."/>
            <person name="Modenutti C."/>
        </authorList>
    </citation>
    <scope>NUCLEOTIDE SEQUENCE [LARGE SCALE GENOMIC DNA]</scope>
</reference>
<dbReference type="Gene3D" id="3.50.50.100">
    <property type="match status" value="1"/>
</dbReference>
<dbReference type="SUPFAM" id="SSF51905">
    <property type="entry name" value="FAD/NAD(P)-binding domain"/>
    <property type="match status" value="1"/>
</dbReference>
<organism evidence="7 9">
    <name type="scientific">Ilex paraguariensis</name>
    <name type="common">yerba mate</name>
    <dbReference type="NCBI Taxonomy" id="185542"/>
    <lineage>
        <taxon>Eukaryota</taxon>
        <taxon>Viridiplantae</taxon>
        <taxon>Streptophyta</taxon>
        <taxon>Embryophyta</taxon>
        <taxon>Tracheophyta</taxon>
        <taxon>Spermatophyta</taxon>
        <taxon>Magnoliopsida</taxon>
        <taxon>eudicotyledons</taxon>
        <taxon>Gunneridae</taxon>
        <taxon>Pentapetalae</taxon>
        <taxon>asterids</taxon>
        <taxon>campanulids</taxon>
        <taxon>Aquifoliales</taxon>
        <taxon>Aquifoliaceae</taxon>
        <taxon>Ilex</taxon>
    </lineage>
</organism>
<accession>A0ABC8S923</accession>
<dbReference type="InterPro" id="IPR051169">
    <property type="entry name" value="NADH-Q_oxidoreductase"/>
</dbReference>
<keyword evidence="9" id="KW-1185">Reference proteome</keyword>
<evidence type="ECO:0000256" key="4">
    <source>
        <dbReference type="ARBA" id="ARBA00023002"/>
    </source>
</evidence>
<gene>
    <name evidence="7" type="ORF">ILEXP_LOCUS21711</name>
    <name evidence="8" type="ORF">ILEXP_LOCUS22191</name>
</gene>
<evidence type="ECO:0000256" key="3">
    <source>
        <dbReference type="ARBA" id="ARBA00022827"/>
    </source>
</evidence>
<evidence type="ECO:0000313" key="9">
    <source>
        <dbReference type="Proteomes" id="UP001642360"/>
    </source>
</evidence>
<sequence>MPWVLSPHFMLCPVILSFLIWAARLVLALGAEAKLDVVPGAAEFALPFSTLKDAQKVDEKLKTLERKNFGKDSRIRVAIVGCGYSGVELAAVVSERLQDKGVVQAINVDTTILPNAPPGNRAAALKVRN</sequence>
<comment type="caution">
    <text evidence="7">The sequence shown here is derived from an EMBL/GenBank/DDBJ whole genome shotgun (WGS) entry which is preliminary data.</text>
</comment>
<keyword evidence="4" id="KW-0560">Oxidoreductase</keyword>
<dbReference type="InterPro" id="IPR023753">
    <property type="entry name" value="FAD/NAD-binding_dom"/>
</dbReference>
<keyword evidence="3" id="KW-0274">FAD</keyword>
<feature type="domain" description="FAD/NAD(P)-binding" evidence="6">
    <location>
        <begin position="22"/>
        <end position="118"/>
    </location>
</feature>
<comment type="cofactor">
    <cofactor evidence="1">
        <name>FAD</name>
        <dbReference type="ChEBI" id="CHEBI:57692"/>
    </cofactor>
</comment>
<dbReference type="Pfam" id="PF07992">
    <property type="entry name" value="Pyr_redox_2"/>
    <property type="match status" value="1"/>
</dbReference>
<dbReference type="PANTHER" id="PTHR42913">
    <property type="entry name" value="APOPTOSIS-INDUCING FACTOR 1"/>
    <property type="match status" value="1"/>
</dbReference>
<evidence type="ECO:0000256" key="2">
    <source>
        <dbReference type="ARBA" id="ARBA00022630"/>
    </source>
</evidence>
<protein>
    <recommendedName>
        <fullName evidence="6">FAD/NAD(P)-binding domain-containing protein</fullName>
    </recommendedName>
</protein>
<dbReference type="Proteomes" id="UP001642360">
    <property type="component" value="Unassembled WGS sequence"/>
</dbReference>
<keyword evidence="5" id="KW-0732">Signal</keyword>
<dbReference type="InterPro" id="IPR036188">
    <property type="entry name" value="FAD/NAD-bd_sf"/>
</dbReference>